<dbReference type="InterPro" id="IPR044548">
    <property type="entry name" value="AF0060_NTP-PPase_MazG-like"/>
</dbReference>
<evidence type="ECO:0000259" key="1">
    <source>
        <dbReference type="Pfam" id="PF03819"/>
    </source>
</evidence>
<keyword evidence="3" id="KW-1185">Reference proteome</keyword>
<dbReference type="SUPFAM" id="SSF101386">
    <property type="entry name" value="all-alpha NTP pyrophosphatases"/>
    <property type="match status" value="1"/>
</dbReference>
<dbReference type="AlphaFoldDB" id="A0A1J0A8B0"/>
<feature type="domain" description="NTP pyrophosphohydrolase MazG-like" evidence="1">
    <location>
        <begin position="17"/>
        <end position="74"/>
    </location>
</feature>
<reference evidence="2 3" key="1">
    <citation type="submission" date="2016-09" db="EMBL/GenBank/DDBJ databases">
        <title>Vagococcus teuberi sp. nov., isolated from the Malian artisanal sour milk fene.</title>
        <authorList>
            <person name="Wullschleger S."/>
            <person name="Seifert C."/>
            <person name="Baumgartner S."/>
            <person name="Lacroix C."/>
            <person name="Bonfoh B."/>
            <person name="Stevens M.J."/>
            <person name="Meile L."/>
        </authorList>
    </citation>
    <scope>NUCLEOTIDE SEQUENCE [LARGE SCALE GENOMIC DNA]</scope>
    <source>
        <strain evidence="2 3">DSM 21459</strain>
    </source>
</reference>
<dbReference type="InterPro" id="IPR004518">
    <property type="entry name" value="MazG-like_dom"/>
</dbReference>
<dbReference type="KEGG" id="vte:BHY08_10480"/>
<accession>A0A1J0A8B0</accession>
<name>A0A1J0A8B0_9ENTE</name>
<dbReference type="STRING" id="519472.BHY08_10480"/>
<dbReference type="RefSeq" id="WP_071457778.1">
    <property type="nucleotide sequence ID" value="NZ_CP017267.1"/>
</dbReference>
<dbReference type="Pfam" id="PF03819">
    <property type="entry name" value="MazG"/>
    <property type="match status" value="1"/>
</dbReference>
<evidence type="ECO:0000313" key="2">
    <source>
        <dbReference type="EMBL" id="APB32163.1"/>
    </source>
</evidence>
<proteinExistence type="predicted"/>
<dbReference type="EMBL" id="CP017267">
    <property type="protein sequence ID" value="APB32163.1"/>
    <property type="molecule type" value="Genomic_DNA"/>
</dbReference>
<organism evidence="2 3">
    <name type="scientific">Vagococcus teuberi</name>
    <dbReference type="NCBI Taxonomy" id="519472"/>
    <lineage>
        <taxon>Bacteria</taxon>
        <taxon>Bacillati</taxon>
        <taxon>Bacillota</taxon>
        <taxon>Bacilli</taxon>
        <taxon>Lactobacillales</taxon>
        <taxon>Enterococcaceae</taxon>
        <taxon>Vagococcus</taxon>
    </lineage>
</organism>
<dbReference type="OrthoDB" id="1755031at2"/>
<dbReference type="Gene3D" id="1.10.287.1080">
    <property type="entry name" value="MazG-like"/>
    <property type="match status" value="1"/>
</dbReference>
<evidence type="ECO:0000313" key="3">
    <source>
        <dbReference type="Proteomes" id="UP000191200"/>
    </source>
</evidence>
<sequence>MDVIRLINLAKKEPKSLEEMGLKLAEETGEVAEAILKYKKSSGSQYKHGTLDDLKEECADTLLVALSLYFQLEGSSIDELNSIIEIKADKWEKHMQIKE</sequence>
<protein>
    <recommendedName>
        <fullName evidence="1">NTP pyrophosphohydrolase MazG-like domain-containing protein</fullName>
    </recommendedName>
</protein>
<gene>
    <name evidence="2" type="ORF">BHY08_10480</name>
</gene>
<dbReference type="Proteomes" id="UP000191200">
    <property type="component" value="Chromosome"/>
</dbReference>
<dbReference type="CDD" id="cd11533">
    <property type="entry name" value="NTP-PPase_Af0060_like"/>
    <property type="match status" value="1"/>
</dbReference>